<keyword evidence="5" id="KW-0539">Nucleus</keyword>
<feature type="compositionally biased region" description="Polar residues" evidence="6">
    <location>
        <begin position="700"/>
        <end position="711"/>
    </location>
</feature>
<feature type="compositionally biased region" description="Polar residues" evidence="6">
    <location>
        <begin position="743"/>
        <end position="777"/>
    </location>
</feature>
<reference evidence="8" key="1">
    <citation type="journal article" date="2023" name="Mol. Phylogenet. Evol.">
        <title>Genome-scale phylogeny and comparative genomics of the fungal order Sordariales.</title>
        <authorList>
            <person name="Hensen N."/>
            <person name="Bonometti L."/>
            <person name="Westerberg I."/>
            <person name="Brannstrom I.O."/>
            <person name="Guillou S."/>
            <person name="Cros-Aarteil S."/>
            <person name="Calhoun S."/>
            <person name="Haridas S."/>
            <person name="Kuo A."/>
            <person name="Mondo S."/>
            <person name="Pangilinan J."/>
            <person name="Riley R."/>
            <person name="LaButti K."/>
            <person name="Andreopoulos B."/>
            <person name="Lipzen A."/>
            <person name="Chen C."/>
            <person name="Yan M."/>
            <person name="Daum C."/>
            <person name="Ng V."/>
            <person name="Clum A."/>
            <person name="Steindorff A."/>
            <person name="Ohm R.A."/>
            <person name="Martin F."/>
            <person name="Silar P."/>
            <person name="Natvig D.O."/>
            <person name="Lalanne C."/>
            <person name="Gautier V."/>
            <person name="Ament-Velasquez S.L."/>
            <person name="Kruys A."/>
            <person name="Hutchinson M.I."/>
            <person name="Powell A.J."/>
            <person name="Barry K."/>
            <person name="Miller A.N."/>
            <person name="Grigoriev I.V."/>
            <person name="Debuchy R."/>
            <person name="Gladieux P."/>
            <person name="Hiltunen Thoren M."/>
            <person name="Johannesson H."/>
        </authorList>
    </citation>
    <scope>NUCLEOTIDE SEQUENCE</scope>
    <source>
        <strain evidence="8">CBS 508.74</strain>
    </source>
</reference>
<feature type="region of interest" description="Disordered" evidence="6">
    <location>
        <begin position="1"/>
        <end position="41"/>
    </location>
</feature>
<dbReference type="GO" id="GO:0005634">
    <property type="term" value="C:nucleus"/>
    <property type="evidence" value="ECO:0007669"/>
    <property type="project" value="UniProtKB-SubCell"/>
</dbReference>
<evidence type="ECO:0000256" key="3">
    <source>
        <dbReference type="ARBA" id="ARBA00023015"/>
    </source>
</evidence>
<feature type="region of interest" description="Disordered" evidence="6">
    <location>
        <begin position="700"/>
        <end position="792"/>
    </location>
</feature>
<dbReference type="Proteomes" id="UP001302812">
    <property type="component" value="Unassembled WGS sequence"/>
</dbReference>
<evidence type="ECO:0000256" key="6">
    <source>
        <dbReference type="SAM" id="MobiDB-lite"/>
    </source>
</evidence>
<dbReference type="InterPro" id="IPR001138">
    <property type="entry name" value="Zn2Cys6_DnaBD"/>
</dbReference>
<dbReference type="InterPro" id="IPR050815">
    <property type="entry name" value="TF_fung"/>
</dbReference>
<keyword evidence="4" id="KW-0804">Transcription</keyword>
<gene>
    <name evidence="8" type="ORF">N656DRAFT_721934</name>
</gene>
<keyword evidence="2" id="KW-0479">Metal-binding</keyword>
<evidence type="ECO:0000313" key="9">
    <source>
        <dbReference type="Proteomes" id="UP001302812"/>
    </source>
</evidence>
<keyword evidence="9" id="KW-1185">Reference proteome</keyword>
<dbReference type="GO" id="GO:0008270">
    <property type="term" value="F:zinc ion binding"/>
    <property type="evidence" value="ECO:0007669"/>
    <property type="project" value="InterPro"/>
</dbReference>
<dbReference type="GO" id="GO:0006351">
    <property type="term" value="P:DNA-templated transcription"/>
    <property type="evidence" value="ECO:0007669"/>
    <property type="project" value="InterPro"/>
</dbReference>
<dbReference type="RefSeq" id="XP_064674948.1">
    <property type="nucleotide sequence ID" value="XM_064812494.1"/>
</dbReference>
<evidence type="ECO:0000256" key="2">
    <source>
        <dbReference type="ARBA" id="ARBA00022723"/>
    </source>
</evidence>
<dbReference type="Pfam" id="PF04082">
    <property type="entry name" value="Fungal_trans"/>
    <property type="match status" value="1"/>
</dbReference>
<evidence type="ECO:0000313" key="8">
    <source>
        <dbReference type="EMBL" id="KAK4117378.1"/>
    </source>
</evidence>
<dbReference type="Pfam" id="PF00172">
    <property type="entry name" value="Zn_clus"/>
    <property type="match status" value="1"/>
</dbReference>
<comment type="subcellular location">
    <subcellularLocation>
        <location evidence="1">Nucleus</location>
    </subcellularLocation>
</comment>
<protein>
    <recommendedName>
        <fullName evidence="7">Zn(2)-C6 fungal-type domain-containing protein</fullName>
    </recommendedName>
</protein>
<keyword evidence="3" id="KW-0805">Transcription regulation</keyword>
<dbReference type="PANTHER" id="PTHR47338">
    <property type="entry name" value="ZN(II)2CYS6 TRANSCRIPTION FACTOR (EUROFUNG)-RELATED"/>
    <property type="match status" value="1"/>
</dbReference>
<dbReference type="GO" id="GO:0003677">
    <property type="term" value="F:DNA binding"/>
    <property type="evidence" value="ECO:0007669"/>
    <property type="project" value="InterPro"/>
</dbReference>
<evidence type="ECO:0000259" key="7">
    <source>
        <dbReference type="PROSITE" id="PS50048"/>
    </source>
</evidence>
<dbReference type="SMART" id="SM00906">
    <property type="entry name" value="Fungal_trans"/>
    <property type="match status" value="1"/>
</dbReference>
<feature type="compositionally biased region" description="Basic and acidic residues" evidence="6">
    <location>
        <begin position="18"/>
        <end position="30"/>
    </location>
</feature>
<dbReference type="PROSITE" id="PS50048">
    <property type="entry name" value="ZN2_CY6_FUNGAL_2"/>
    <property type="match status" value="1"/>
</dbReference>
<dbReference type="InterPro" id="IPR007219">
    <property type="entry name" value="XnlR_reg_dom"/>
</dbReference>
<dbReference type="SMART" id="SM00066">
    <property type="entry name" value="GAL4"/>
    <property type="match status" value="1"/>
</dbReference>
<dbReference type="SUPFAM" id="SSF57701">
    <property type="entry name" value="Zn2/Cys6 DNA-binding domain"/>
    <property type="match status" value="1"/>
</dbReference>
<name>A0AAN6TMT6_9PEZI</name>
<reference evidence="8" key="2">
    <citation type="submission" date="2023-05" db="EMBL/GenBank/DDBJ databases">
        <authorList>
            <consortium name="Lawrence Berkeley National Laboratory"/>
            <person name="Steindorff A."/>
            <person name="Hensen N."/>
            <person name="Bonometti L."/>
            <person name="Westerberg I."/>
            <person name="Brannstrom I.O."/>
            <person name="Guillou S."/>
            <person name="Cros-Aarteil S."/>
            <person name="Calhoun S."/>
            <person name="Haridas S."/>
            <person name="Kuo A."/>
            <person name="Mondo S."/>
            <person name="Pangilinan J."/>
            <person name="Riley R."/>
            <person name="Labutti K."/>
            <person name="Andreopoulos B."/>
            <person name="Lipzen A."/>
            <person name="Chen C."/>
            <person name="Yanf M."/>
            <person name="Daum C."/>
            <person name="Ng V."/>
            <person name="Clum A."/>
            <person name="Ohm R."/>
            <person name="Martin F."/>
            <person name="Silar P."/>
            <person name="Natvig D."/>
            <person name="Lalanne C."/>
            <person name="Gautier V."/>
            <person name="Ament-Velasquez S.L."/>
            <person name="Kruys A."/>
            <person name="Hutchinson M.I."/>
            <person name="Powell A.J."/>
            <person name="Barry K."/>
            <person name="Miller A.N."/>
            <person name="Grigoriev I.V."/>
            <person name="Debuchy R."/>
            <person name="Gladieux P."/>
            <person name="Thoren M.H."/>
            <person name="Johannesson H."/>
        </authorList>
    </citation>
    <scope>NUCLEOTIDE SEQUENCE</scope>
    <source>
        <strain evidence="8">CBS 508.74</strain>
    </source>
</reference>
<feature type="region of interest" description="Disordered" evidence="6">
    <location>
        <begin position="844"/>
        <end position="882"/>
    </location>
</feature>
<evidence type="ECO:0000256" key="5">
    <source>
        <dbReference type="ARBA" id="ARBA00023242"/>
    </source>
</evidence>
<sequence>MSSSSSTPPDTIMVSDPAADRQLSDGDRFTVEAPAGGNSSVPKPKRLACMICRKRKLKCDGNKPSCSTCSRLGHTCAYDEVRRKSGPKRGYVKALEERLKQVETLLKTQEISSSSEGSKGVPISVDGPAKQPLNQRAAAAANFNVTDPSIGIASGRDMDRWHFNAESPNGPIDDFNNFSSGMGMGMGGVDNNFTWEMIGLGLEEPLPAQETIDELHQIYFEKIHPSVPMIHKYRYLAAMNLAPSQRPPVCLRYAMWTLACSVTDKFHTLKDLFYQRARKYLESDYIKGYGEHMISVAHAQTHILLASYEFKWMYFPRAWMSTGSGIRLCQMVGLHRLDGAGLDVKQCLPPPRDWTEREERRRTFWMAFSLDRFASIGTGWPMAIDEKDILTNLPASDDAFELSRPEQAPSLQDAMCPAGAGKLSPFGGIVLMACLFGRNLVHLHRPDVDDRDHDLNGEFWKRHRQMDNILLNTSLCLPPELKLPAGLQNPSIVFTNMCIHTSTICLHQAAIFKADKNRLPASVSSESKVRCITAANEIASIMRMISHLDLSVMNPFISFCLYVSARVFVQYLKSRPDDSQTADSLRFLLAAMNALKRRNPLTESFLVQLDVDLEALGVRIPKLKTAFPRSSDSPSSPGQLPHALVERARKESNGQPKRGMGILGYSNECHFMKAKGDDGNPANAPDIVDVDSGNPVAQAFSTAEQPTTTALPTREPIRTSPYLPTHGLVPPSFPSYGLPDMDSASTNDMSGASPDNGQSNRPTPTSSTASENRQNLTPGVHMNHRTGGSSFETSPVVPHQTLNLSPAAAANQGEVDRGGFYGDPSPFSIPSGVASGLTPPGQRFAMPDTPGAAGGHHSHSGGGGDFSSMPPGWPEMASQSGMTPVGEGVMRSIMLGPIETMDLGWD</sequence>
<feature type="non-terminal residue" evidence="8">
    <location>
        <position position="906"/>
    </location>
</feature>
<comment type="caution">
    <text evidence="8">The sequence shown here is derived from an EMBL/GenBank/DDBJ whole genome shotgun (WGS) entry which is preliminary data.</text>
</comment>
<feature type="domain" description="Zn(2)-C6 fungal-type" evidence="7">
    <location>
        <begin position="48"/>
        <end position="78"/>
    </location>
</feature>
<accession>A0AAN6TMT6</accession>
<dbReference type="PROSITE" id="PS00463">
    <property type="entry name" value="ZN2_CY6_FUNGAL_1"/>
    <property type="match status" value="1"/>
</dbReference>
<evidence type="ECO:0000256" key="4">
    <source>
        <dbReference type="ARBA" id="ARBA00023163"/>
    </source>
</evidence>
<dbReference type="CDD" id="cd00067">
    <property type="entry name" value="GAL4"/>
    <property type="match status" value="1"/>
</dbReference>
<dbReference type="InterPro" id="IPR036864">
    <property type="entry name" value="Zn2-C6_fun-type_DNA-bd_sf"/>
</dbReference>
<proteinExistence type="predicted"/>
<dbReference type="GO" id="GO:0000981">
    <property type="term" value="F:DNA-binding transcription factor activity, RNA polymerase II-specific"/>
    <property type="evidence" value="ECO:0007669"/>
    <property type="project" value="InterPro"/>
</dbReference>
<dbReference type="CDD" id="cd12148">
    <property type="entry name" value="fungal_TF_MHR"/>
    <property type="match status" value="1"/>
</dbReference>
<dbReference type="Gene3D" id="4.10.240.10">
    <property type="entry name" value="Zn(2)-C6 fungal-type DNA-binding domain"/>
    <property type="match status" value="1"/>
</dbReference>
<dbReference type="GeneID" id="89936619"/>
<dbReference type="PANTHER" id="PTHR47338:SF10">
    <property type="entry name" value="TRANSCRIPTION FACTOR DOMAIN-CONTAINING PROTEIN-RELATED"/>
    <property type="match status" value="1"/>
</dbReference>
<dbReference type="EMBL" id="MU853332">
    <property type="protein sequence ID" value="KAK4117378.1"/>
    <property type="molecule type" value="Genomic_DNA"/>
</dbReference>
<organism evidence="8 9">
    <name type="scientific">Canariomyces notabilis</name>
    <dbReference type="NCBI Taxonomy" id="2074819"/>
    <lineage>
        <taxon>Eukaryota</taxon>
        <taxon>Fungi</taxon>
        <taxon>Dikarya</taxon>
        <taxon>Ascomycota</taxon>
        <taxon>Pezizomycotina</taxon>
        <taxon>Sordariomycetes</taxon>
        <taxon>Sordariomycetidae</taxon>
        <taxon>Sordariales</taxon>
        <taxon>Chaetomiaceae</taxon>
        <taxon>Canariomyces</taxon>
    </lineage>
</organism>
<evidence type="ECO:0000256" key="1">
    <source>
        <dbReference type="ARBA" id="ARBA00004123"/>
    </source>
</evidence>
<dbReference type="AlphaFoldDB" id="A0AAN6TMT6"/>